<dbReference type="PANTHER" id="PTHR13693">
    <property type="entry name" value="CLASS II AMINOTRANSFERASE/8-AMINO-7-OXONONANOATE SYNTHASE"/>
    <property type="match status" value="1"/>
</dbReference>
<dbReference type="InterPro" id="IPR015421">
    <property type="entry name" value="PyrdxlP-dep_Trfase_major"/>
</dbReference>
<dbReference type="InterPro" id="IPR004723">
    <property type="entry name" value="AONS_Archaea/Proteobacteria"/>
</dbReference>
<comment type="subunit">
    <text evidence="4">Homodimer.</text>
</comment>
<dbReference type="CDD" id="cd06454">
    <property type="entry name" value="KBL_like"/>
    <property type="match status" value="1"/>
</dbReference>
<dbReference type="InterPro" id="IPR015422">
    <property type="entry name" value="PyrdxlP-dep_Trfase_small"/>
</dbReference>
<comment type="caution">
    <text evidence="13">The sequence shown here is derived from an EMBL/GenBank/DDBJ whole genome shotgun (WGS) entry which is preliminary data.</text>
</comment>
<evidence type="ECO:0000256" key="1">
    <source>
        <dbReference type="ARBA" id="ARBA00001933"/>
    </source>
</evidence>
<evidence type="ECO:0000259" key="12">
    <source>
        <dbReference type="Pfam" id="PF00155"/>
    </source>
</evidence>
<protein>
    <recommendedName>
        <fullName evidence="5 10">8-amino-7-oxononanoate synthase</fullName>
        <ecNumber evidence="5 10">2.3.1.47</ecNumber>
    </recommendedName>
</protein>
<dbReference type="EC" id="2.3.1.47" evidence="5 10"/>
<evidence type="ECO:0000256" key="11">
    <source>
        <dbReference type="PIRSR" id="PIRSR604723-51"/>
    </source>
</evidence>
<accession>A0A6V8NH81</accession>
<evidence type="ECO:0000256" key="8">
    <source>
        <dbReference type="ARBA" id="ARBA00022898"/>
    </source>
</evidence>
<dbReference type="UniPathway" id="UPA00078"/>
<evidence type="ECO:0000256" key="2">
    <source>
        <dbReference type="ARBA" id="ARBA00004746"/>
    </source>
</evidence>
<dbReference type="Proteomes" id="UP000569018">
    <property type="component" value="Unassembled WGS sequence"/>
</dbReference>
<evidence type="ECO:0000313" key="15">
    <source>
        <dbReference type="Proteomes" id="UP000569018"/>
    </source>
</evidence>
<evidence type="ECO:0000256" key="9">
    <source>
        <dbReference type="ARBA" id="ARBA00047715"/>
    </source>
</evidence>
<keyword evidence="6 13" id="KW-0808">Transferase</keyword>
<evidence type="ECO:0000256" key="7">
    <source>
        <dbReference type="ARBA" id="ARBA00022756"/>
    </source>
</evidence>
<dbReference type="Proteomes" id="UP000574717">
    <property type="component" value="Unassembled WGS sequence"/>
</dbReference>
<dbReference type="InterPro" id="IPR015424">
    <property type="entry name" value="PyrdxlP-dep_Trfase"/>
</dbReference>
<dbReference type="InterPro" id="IPR050087">
    <property type="entry name" value="AON_synthase_class-II"/>
</dbReference>
<dbReference type="PANTHER" id="PTHR13693:SF3">
    <property type="entry name" value="LD36009P"/>
    <property type="match status" value="1"/>
</dbReference>
<dbReference type="EMBL" id="BLSD01000138">
    <property type="protein sequence ID" value="GFP40082.1"/>
    <property type="molecule type" value="Genomic_DNA"/>
</dbReference>
<evidence type="ECO:0000313" key="13">
    <source>
        <dbReference type="EMBL" id="GFP18630.1"/>
    </source>
</evidence>
<dbReference type="InterPro" id="IPR004839">
    <property type="entry name" value="Aminotransferase_I/II_large"/>
</dbReference>
<evidence type="ECO:0000256" key="6">
    <source>
        <dbReference type="ARBA" id="ARBA00022679"/>
    </source>
</evidence>
<evidence type="ECO:0000256" key="3">
    <source>
        <dbReference type="ARBA" id="ARBA00010008"/>
    </source>
</evidence>
<dbReference type="RefSeq" id="WP_258188916.1">
    <property type="nucleotide sequence ID" value="NZ_BLRU01000005.1"/>
</dbReference>
<dbReference type="SUPFAM" id="SSF53383">
    <property type="entry name" value="PLP-dependent transferases"/>
    <property type="match status" value="1"/>
</dbReference>
<dbReference type="Pfam" id="PF00155">
    <property type="entry name" value="Aminotran_1_2"/>
    <property type="match status" value="1"/>
</dbReference>
<proteinExistence type="inferred from homology"/>
<evidence type="ECO:0000256" key="4">
    <source>
        <dbReference type="ARBA" id="ARBA00011738"/>
    </source>
</evidence>
<evidence type="ECO:0000256" key="10">
    <source>
        <dbReference type="NCBIfam" id="TIGR00858"/>
    </source>
</evidence>
<evidence type="ECO:0000313" key="14">
    <source>
        <dbReference type="EMBL" id="GFP40082.1"/>
    </source>
</evidence>
<dbReference type="GO" id="GO:0030170">
    <property type="term" value="F:pyridoxal phosphate binding"/>
    <property type="evidence" value="ECO:0007669"/>
    <property type="project" value="InterPro"/>
</dbReference>
<dbReference type="Gene3D" id="3.40.640.10">
    <property type="entry name" value="Type I PLP-dependent aspartate aminotransferase-like (Major domain)"/>
    <property type="match status" value="1"/>
</dbReference>
<dbReference type="NCBIfam" id="TIGR00858">
    <property type="entry name" value="bioF"/>
    <property type="match status" value="1"/>
</dbReference>
<sequence length="404" mass="44694">MAEQLDERMKSFLQRLEKLKASDHYFYLQSIAGPTEPRVKVSGRGDMIMLASYSYLGLASHPKIRATAIEAMERYGVGAGGVRLLAGTTELHRELEERIAEFKNTEAATLFSSGYVTNMSTISSLFGRGDVIIMDKLDHASIIDGCLLSGAQFRTYRHNDMEHLESILKKSQNFNTRLIVADAVFSMDGDIADLPGIVELAKKYDALVMIDEAHSLGVLGASGRGIDEHFGLEDAVDIKMGTLSKAIPSIGGYIAGERRIIDYLQHNARAFIFSASLPPASVAVALTALEIIQEEPWRLVNLRRNTDLFRGGLRKLGFDTMQSTTPIIPVLIGEEWKSLELTRLLFEEGVFVCPILYPAVPKNTDRLRTHVMATHSETDLKKALDAFRRAGEALGLIRTHSLDP</sequence>
<feature type="modified residue" description="N6-(pyridoxal phosphate)lysine" evidence="11">
    <location>
        <position position="245"/>
    </location>
</feature>
<organism evidence="13 16">
    <name type="scientific">Candidatus Hakubella thermalkaliphila</name>
    <dbReference type="NCBI Taxonomy" id="2754717"/>
    <lineage>
        <taxon>Bacteria</taxon>
        <taxon>Bacillati</taxon>
        <taxon>Actinomycetota</taxon>
        <taxon>Actinomycetota incertae sedis</taxon>
        <taxon>Candidatus Hakubellales</taxon>
        <taxon>Candidatus Hakubellaceae</taxon>
        <taxon>Candidatus Hakubella</taxon>
    </lineage>
</organism>
<dbReference type="GO" id="GO:0008710">
    <property type="term" value="F:8-amino-7-oxononanoate synthase activity"/>
    <property type="evidence" value="ECO:0007669"/>
    <property type="project" value="UniProtKB-UniRule"/>
</dbReference>
<dbReference type="FunFam" id="3.40.640.10:FF:000006">
    <property type="entry name" value="5-aminolevulinate synthase, mitochondrial"/>
    <property type="match status" value="1"/>
</dbReference>
<dbReference type="Gene3D" id="3.90.1150.10">
    <property type="entry name" value="Aspartate Aminotransferase, domain 1"/>
    <property type="match status" value="1"/>
</dbReference>
<dbReference type="GO" id="GO:0009102">
    <property type="term" value="P:biotin biosynthetic process"/>
    <property type="evidence" value="ECO:0007669"/>
    <property type="project" value="UniProtKB-UniRule"/>
</dbReference>
<dbReference type="AlphaFoldDB" id="A0A6V8NH81"/>
<feature type="domain" description="Aminotransferase class I/classII large" evidence="12">
    <location>
        <begin position="46"/>
        <end position="387"/>
    </location>
</feature>
<comment type="similarity">
    <text evidence="3">Belongs to the class-II pyridoxal-phosphate-dependent aminotransferase family. BioF subfamily.</text>
</comment>
<evidence type="ECO:0000256" key="5">
    <source>
        <dbReference type="ARBA" id="ARBA00013187"/>
    </source>
</evidence>
<comment type="catalytic activity">
    <reaction evidence="9">
        <text>6-carboxyhexanoyl-[ACP] + L-alanine + H(+) = (8S)-8-amino-7-oxononanoate + holo-[ACP] + CO2</text>
        <dbReference type="Rhea" id="RHEA:42288"/>
        <dbReference type="Rhea" id="RHEA-COMP:9685"/>
        <dbReference type="Rhea" id="RHEA-COMP:9955"/>
        <dbReference type="ChEBI" id="CHEBI:15378"/>
        <dbReference type="ChEBI" id="CHEBI:16526"/>
        <dbReference type="ChEBI" id="CHEBI:57972"/>
        <dbReference type="ChEBI" id="CHEBI:64479"/>
        <dbReference type="ChEBI" id="CHEBI:78846"/>
        <dbReference type="ChEBI" id="CHEBI:149468"/>
        <dbReference type="EC" id="2.3.1.47"/>
    </reaction>
</comment>
<comment type="cofactor">
    <cofactor evidence="1 11">
        <name>pyridoxal 5'-phosphate</name>
        <dbReference type="ChEBI" id="CHEBI:597326"/>
    </cofactor>
</comment>
<keyword evidence="8 11" id="KW-0663">Pyridoxal phosphate</keyword>
<dbReference type="EMBL" id="BLRU01000005">
    <property type="protein sequence ID" value="GFP18630.1"/>
    <property type="molecule type" value="Genomic_DNA"/>
</dbReference>
<gene>
    <name evidence="13" type="ORF">HKBW3S03_00135</name>
    <name evidence="14" type="ORF">HKBW3S47_01779</name>
</gene>
<comment type="pathway">
    <text evidence="2">Cofactor biosynthesis; biotin biosynthesis.</text>
</comment>
<reference evidence="15 16" key="1">
    <citation type="journal article" date="2020" name="Front. Microbiol.">
        <title>Single-cell genomics of novel Actinobacteria with the Wood-Ljungdahl pathway discovered in a serpentinizing system.</title>
        <authorList>
            <person name="Merino N."/>
            <person name="Kawai M."/>
            <person name="Boyd E.S."/>
            <person name="Colman D.R."/>
            <person name="McGlynn S.E."/>
            <person name="Nealson K.H."/>
            <person name="Kurokawa K."/>
            <person name="Hongoh Y."/>
        </authorList>
    </citation>
    <scope>NUCLEOTIDE SEQUENCE [LARGE SCALE GENOMIC DNA]</scope>
    <source>
        <strain evidence="13 16">S03</strain>
        <strain evidence="14 15">S47</strain>
    </source>
</reference>
<name>A0A6V8NH81_9ACTN</name>
<evidence type="ECO:0000313" key="16">
    <source>
        <dbReference type="Proteomes" id="UP000574717"/>
    </source>
</evidence>
<keyword evidence="7" id="KW-0093">Biotin biosynthesis</keyword>